<protein>
    <submittedName>
        <fullName evidence="1">Uncharacterized protein</fullName>
    </submittedName>
</protein>
<sequence>MWAIEFNHEGFMDFQALLHREGFAFYLWDGKQPKDSYRPKRGDEIVVIYRGRNRVTLYLLKSMEPTGNNIDQDSSIDDENAYRLCSIAGPIAVNHQEIKFLDDERLEKEPNHPLSSYATTQLWHLLEKTCELDTPATTTSSIGERKEGKEPMQTWYVRCHEIDGSDYLYQTCSSREGAQAIVDGQDSKDALYEHLYVTDKIIEDKDTE</sequence>
<name>A0A096CPZ6_9BACT</name>
<gene>
    <name evidence="1" type="ORF">HMPREF0661_07290</name>
</gene>
<comment type="caution">
    <text evidence="1">The sequence shown here is derived from an EMBL/GenBank/DDBJ whole genome shotgun (WGS) entry which is preliminary data.</text>
</comment>
<evidence type="ECO:0000313" key="1">
    <source>
        <dbReference type="EMBL" id="KGF47394.1"/>
    </source>
</evidence>
<dbReference type="AlphaFoldDB" id="A0A096CPZ6"/>
<organism evidence="1 2">
    <name type="scientific">Prevotella melaninogenica DNF00666</name>
    <dbReference type="NCBI Taxonomy" id="1401073"/>
    <lineage>
        <taxon>Bacteria</taxon>
        <taxon>Pseudomonadati</taxon>
        <taxon>Bacteroidota</taxon>
        <taxon>Bacteroidia</taxon>
        <taxon>Bacteroidales</taxon>
        <taxon>Prevotellaceae</taxon>
        <taxon>Prevotella</taxon>
    </lineage>
</organism>
<proteinExistence type="predicted"/>
<dbReference type="Proteomes" id="UP000029578">
    <property type="component" value="Unassembled WGS sequence"/>
</dbReference>
<accession>A0A096CPZ6</accession>
<dbReference type="EMBL" id="JRNS01000375">
    <property type="protein sequence ID" value="KGF47394.1"/>
    <property type="molecule type" value="Genomic_DNA"/>
</dbReference>
<evidence type="ECO:0000313" key="2">
    <source>
        <dbReference type="Proteomes" id="UP000029578"/>
    </source>
</evidence>
<reference evidence="1 2" key="1">
    <citation type="submission" date="2014-07" db="EMBL/GenBank/DDBJ databases">
        <authorList>
            <person name="McCorrison J."/>
            <person name="Sanka R."/>
            <person name="Torralba M."/>
            <person name="Gillis M."/>
            <person name="Haft D.H."/>
            <person name="Methe B."/>
            <person name="Sutton G."/>
            <person name="Nelson K.E."/>
        </authorList>
    </citation>
    <scope>NUCLEOTIDE SEQUENCE [LARGE SCALE GENOMIC DNA]</scope>
    <source>
        <strain evidence="1 2">DNF00666</strain>
    </source>
</reference>